<dbReference type="AlphaFoldDB" id="A0A1X6NN13"/>
<evidence type="ECO:0000256" key="1">
    <source>
        <dbReference type="SAM" id="MobiDB-lite"/>
    </source>
</evidence>
<organism evidence="2 3">
    <name type="scientific">Porphyra umbilicalis</name>
    <name type="common">Purple laver</name>
    <name type="synonym">Red alga</name>
    <dbReference type="NCBI Taxonomy" id="2786"/>
    <lineage>
        <taxon>Eukaryota</taxon>
        <taxon>Rhodophyta</taxon>
        <taxon>Bangiophyceae</taxon>
        <taxon>Bangiales</taxon>
        <taxon>Bangiaceae</taxon>
        <taxon>Porphyra</taxon>
    </lineage>
</organism>
<feature type="compositionally biased region" description="Basic and acidic residues" evidence="1">
    <location>
        <begin position="345"/>
        <end position="355"/>
    </location>
</feature>
<dbReference type="Gene3D" id="2.30.31.10">
    <property type="entry name" value="Transcriptional Coactivator Pc4, Chain A"/>
    <property type="match status" value="1"/>
</dbReference>
<dbReference type="InterPro" id="IPR009044">
    <property type="entry name" value="ssDNA-bd_transcriptional_reg"/>
</dbReference>
<evidence type="ECO:0008006" key="4">
    <source>
        <dbReference type="Google" id="ProtNLM"/>
    </source>
</evidence>
<gene>
    <name evidence="2" type="ORF">BU14_0973s0001</name>
</gene>
<feature type="region of interest" description="Disordered" evidence="1">
    <location>
        <begin position="14"/>
        <end position="240"/>
    </location>
</feature>
<feature type="region of interest" description="Disordered" evidence="1">
    <location>
        <begin position="277"/>
        <end position="299"/>
    </location>
</feature>
<feature type="compositionally biased region" description="Gly residues" evidence="1">
    <location>
        <begin position="60"/>
        <end position="121"/>
    </location>
</feature>
<feature type="compositionally biased region" description="Basic and acidic residues" evidence="1">
    <location>
        <begin position="284"/>
        <end position="293"/>
    </location>
</feature>
<evidence type="ECO:0000313" key="2">
    <source>
        <dbReference type="EMBL" id="OSX69977.1"/>
    </source>
</evidence>
<dbReference type="GO" id="GO:0003677">
    <property type="term" value="F:DNA binding"/>
    <property type="evidence" value="ECO:0007669"/>
    <property type="project" value="InterPro"/>
</dbReference>
<feature type="compositionally biased region" description="Pro residues" evidence="1">
    <location>
        <begin position="362"/>
        <end position="372"/>
    </location>
</feature>
<dbReference type="OrthoDB" id="2505440at2759"/>
<dbReference type="EMBL" id="KV919343">
    <property type="protein sequence ID" value="OSX69977.1"/>
    <property type="molecule type" value="Genomic_DNA"/>
</dbReference>
<feature type="compositionally biased region" description="Gly residues" evidence="1">
    <location>
        <begin position="128"/>
        <end position="178"/>
    </location>
</feature>
<feature type="compositionally biased region" description="Low complexity" evidence="1">
    <location>
        <begin position="14"/>
        <end position="27"/>
    </location>
</feature>
<accession>A0A1X6NN13</accession>
<keyword evidence="3" id="KW-1185">Reference proteome</keyword>
<feature type="compositionally biased region" description="Gly residues" evidence="1">
    <location>
        <begin position="185"/>
        <end position="212"/>
    </location>
</feature>
<reference evidence="2 3" key="1">
    <citation type="submission" date="2017-03" db="EMBL/GenBank/DDBJ databases">
        <title>WGS assembly of Porphyra umbilicalis.</title>
        <authorList>
            <person name="Brawley S.H."/>
            <person name="Blouin N.A."/>
            <person name="Ficko-Blean E."/>
            <person name="Wheeler G.L."/>
            <person name="Lohr M."/>
            <person name="Goodson H.V."/>
            <person name="Jenkins J.W."/>
            <person name="Blaby-Haas C.E."/>
            <person name="Helliwell K.E."/>
            <person name="Chan C."/>
            <person name="Marriage T."/>
            <person name="Bhattacharya D."/>
            <person name="Klein A.S."/>
            <person name="Badis Y."/>
            <person name="Brodie J."/>
            <person name="Cao Y."/>
            <person name="Collen J."/>
            <person name="Dittami S.M."/>
            <person name="Gachon C.M."/>
            <person name="Green B.R."/>
            <person name="Karpowicz S."/>
            <person name="Kim J.W."/>
            <person name="Kudahl U."/>
            <person name="Lin S."/>
            <person name="Michel G."/>
            <person name="Mittag M."/>
            <person name="Olson B.J."/>
            <person name="Pangilinan J."/>
            <person name="Peng Y."/>
            <person name="Qiu H."/>
            <person name="Shu S."/>
            <person name="Singer J.T."/>
            <person name="Smith A.G."/>
            <person name="Sprecher B.N."/>
            <person name="Wagner V."/>
            <person name="Wang W."/>
            <person name="Wang Z.-Y."/>
            <person name="Yan J."/>
            <person name="Yarish C."/>
            <person name="Zoeuner-Riek S."/>
            <person name="Zhuang Y."/>
            <person name="Zou Y."/>
            <person name="Lindquist E.A."/>
            <person name="Grimwood J."/>
            <person name="Barry K."/>
            <person name="Rokhsar D.S."/>
            <person name="Schmutz J."/>
            <person name="Stiller J.W."/>
            <person name="Grossman A.R."/>
            <person name="Prochnik S.E."/>
        </authorList>
    </citation>
    <scope>NUCLEOTIDE SEQUENCE [LARGE SCALE GENOMIC DNA]</scope>
    <source>
        <strain evidence="2">4086291</strain>
    </source>
</reference>
<proteinExistence type="predicted"/>
<dbReference type="GO" id="GO:0006355">
    <property type="term" value="P:regulation of DNA-templated transcription"/>
    <property type="evidence" value="ECO:0007669"/>
    <property type="project" value="InterPro"/>
</dbReference>
<feature type="compositionally biased region" description="Basic and acidic residues" evidence="1">
    <location>
        <begin position="215"/>
        <end position="230"/>
    </location>
</feature>
<evidence type="ECO:0000313" key="3">
    <source>
        <dbReference type="Proteomes" id="UP000218209"/>
    </source>
</evidence>
<dbReference type="Proteomes" id="UP000218209">
    <property type="component" value="Unassembled WGS sequence"/>
</dbReference>
<protein>
    <recommendedName>
        <fullName evidence="4">Transcriptional coactivator p15 (PC4) C-terminal domain-containing protein</fullName>
    </recommendedName>
</protein>
<sequence length="409" mass="39927">MLNAARFHLACRAATSATTRRSVVASAGRGGDLPRRDADGAGGGAGARPRGEPVSRAAAGRGGGSRSGGGGERGGSSGRGWGGGGGGGGGGGRGGWGNGSGGGGSGRGGWGDGSGGGGRGGAIHYRGGDGGGGGGWPPGRGGGGGGGGGRGGWGNGSGGSGGGRGGWGDGSGGGGRGGASHYRGGDGGGGGGGWRSGRGGGGGGGGGAGWGGAPRRPDGADADGSGERDNLVLPPPVFGELHRTERGEPFFWLSRNRRVTVRAYESVVGVDVRQFSAVPARPRAGHERAHDRDDGDEEEVEVVAMPTKKGLYLTVDQFQEFKAVLPALDALVKDALASTGSRPWRHADDEQKVEVEAADPQPTEPHPQPSEPHPQHTEPHPPPPSSDAATGRDDDGAQGRGGGADVPPF</sequence>
<name>A0A1X6NN13_PORUM</name>
<feature type="compositionally biased region" description="Gly residues" evidence="1">
    <location>
        <begin position="398"/>
        <end position="409"/>
    </location>
</feature>
<feature type="region of interest" description="Disordered" evidence="1">
    <location>
        <begin position="338"/>
        <end position="409"/>
    </location>
</feature>